<proteinExistence type="predicted"/>
<dbReference type="Pfam" id="PF19912">
    <property type="entry name" value="DUF6385"/>
    <property type="match status" value="1"/>
</dbReference>
<keyword evidence="3" id="KW-1185">Reference proteome</keyword>
<dbReference type="AlphaFoldDB" id="A0A419SKX9"/>
<evidence type="ECO:0000313" key="2">
    <source>
        <dbReference type="EMBL" id="RKD24610.1"/>
    </source>
</evidence>
<dbReference type="InterPro" id="IPR045965">
    <property type="entry name" value="DUF6385"/>
</dbReference>
<accession>A0A419SKX9</accession>
<organism evidence="2 3">
    <name type="scientific">Ammoniphilus oxalaticus</name>
    <dbReference type="NCBI Taxonomy" id="66863"/>
    <lineage>
        <taxon>Bacteria</taxon>
        <taxon>Bacillati</taxon>
        <taxon>Bacillota</taxon>
        <taxon>Bacilli</taxon>
        <taxon>Bacillales</taxon>
        <taxon>Paenibacillaceae</taxon>
        <taxon>Aneurinibacillus group</taxon>
        <taxon>Ammoniphilus</taxon>
    </lineage>
</organism>
<evidence type="ECO:0000259" key="1">
    <source>
        <dbReference type="Pfam" id="PF19912"/>
    </source>
</evidence>
<comment type="caution">
    <text evidence="2">The sequence shown here is derived from an EMBL/GenBank/DDBJ whole genome shotgun (WGS) entry which is preliminary data.</text>
</comment>
<gene>
    <name evidence="2" type="ORF">BEP19_09550</name>
</gene>
<sequence length="188" mass="21273">MIRPLRIKNIQQPVKIKQPITIDKVKQPIKLASPLDIEADRLDIRPLNPVTDGVQVYGSAPTPLLTDSDGRLIITTNLTDPSQNRNYKEITFTDVTAAQEWTYLPAQDTSQLITYTYAVVNQGDSAVQIKLELSPNNVIFQFHRSWEIAPREVGIVVPAYFLHYSRIAVKSADQDRHSAVDIYFQAQQ</sequence>
<evidence type="ECO:0000313" key="3">
    <source>
        <dbReference type="Proteomes" id="UP000284219"/>
    </source>
</evidence>
<dbReference type="Proteomes" id="UP000284219">
    <property type="component" value="Unassembled WGS sequence"/>
</dbReference>
<feature type="domain" description="DUF6385" evidence="1">
    <location>
        <begin position="108"/>
        <end position="188"/>
    </location>
</feature>
<protein>
    <recommendedName>
        <fullName evidence="1">DUF6385 domain-containing protein</fullName>
    </recommendedName>
</protein>
<dbReference type="EMBL" id="MCHY01000008">
    <property type="protein sequence ID" value="RKD24610.1"/>
    <property type="molecule type" value="Genomic_DNA"/>
</dbReference>
<name>A0A419SKX9_9BACL</name>
<reference evidence="2 3" key="1">
    <citation type="submission" date="2016-08" db="EMBL/GenBank/DDBJ databases">
        <title>Novel Firmicute Genomes.</title>
        <authorList>
            <person name="Poppleton D.I."/>
            <person name="Gribaldo S."/>
        </authorList>
    </citation>
    <scope>NUCLEOTIDE SEQUENCE [LARGE SCALE GENOMIC DNA]</scope>
    <source>
        <strain evidence="2 3">RAOx-1</strain>
    </source>
</reference>